<comment type="caution">
    <text evidence="1">The sequence shown here is derived from an EMBL/GenBank/DDBJ whole genome shotgun (WGS) entry which is preliminary data.</text>
</comment>
<gene>
    <name evidence="1" type="ORF">AU255_04000</name>
</gene>
<dbReference type="EMBL" id="LPUF01000001">
    <property type="protein sequence ID" value="OQK17070.1"/>
    <property type="molecule type" value="Genomic_DNA"/>
</dbReference>
<protein>
    <recommendedName>
        <fullName evidence="3">Disulfide bond formation protein DsbA</fullName>
    </recommendedName>
</protein>
<sequence>MISPPIRIHYFTDVLCVWAYLAQVRLDELIKHHASEIEISYHFMPIFGCTEHRIEDGWKDKGGYAGFGEHTHQVCKAYPYLALHQDVWKINAPKTSATSHLFIKAVQSLVGAGMINNEACADLQHRTLFEEFVWQVRLAFFQDAKDIGNMQVLKEIARTMQLPVAQIERAMDDGTALAALFRDIELRDEFRVEGSPTYILNEGRQKLYGNVGYRIIEANLHEILRQPKVEASWC</sequence>
<accession>A0A1V8M656</accession>
<evidence type="ECO:0000313" key="1">
    <source>
        <dbReference type="EMBL" id="OQK17070.1"/>
    </source>
</evidence>
<evidence type="ECO:0008006" key="3">
    <source>
        <dbReference type="Google" id="ProtNLM"/>
    </source>
</evidence>
<dbReference type="Proteomes" id="UP000191980">
    <property type="component" value="Unassembled WGS sequence"/>
</dbReference>
<dbReference type="Pfam" id="PF13743">
    <property type="entry name" value="Thioredoxin_5"/>
    <property type="match status" value="1"/>
</dbReference>
<keyword evidence="2" id="KW-1185">Reference proteome</keyword>
<dbReference type="OrthoDB" id="9813770at2"/>
<dbReference type="Gene3D" id="3.40.30.10">
    <property type="entry name" value="Glutaredoxin"/>
    <property type="match status" value="1"/>
</dbReference>
<dbReference type="SUPFAM" id="SSF52833">
    <property type="entry name" value="Thioredoxin-like"/>
    <property type="match status" value="1"/>
</dbReference>
<proteinExistence type="predicted"/>
<dbReference type="STRING" id="1420851.AU255_04000"/>
<dbReference type="AlphaFoldDB" id="A0A1V8M656"/>
<evidence type="ECO:0000313" key="2">
    <source>
        <dbReference type="Proteomes" id="UP000191980"/>
    </source>
</evidence>
<name>A0A1V8M656_9GAMM</name>
<organism evidence="1 2">
    <name type="scientific">Methyloprofundus sedimenti</name>
    <dbReference type="NCBI Taxonomy" id="1420851"/>
    <lineage>
        <taxon>Bacteria</taxon>
        <taxon>Pseudomonadati</taxon>
        <taxon>Pseudomonadota</taxon>
        <taxon>Gammaproteobacteria</taxon>
        <taxon>Methylococcales</taxon>
        <taxon>Methylococcaceae</taxon>
        <taxon>Methyloprofundus</taxon>
    </lineage>
</organism>
<reference evidence="1 2" key="1">
    <citation type="submission" date="2015-12" db="EMBL/GenBank/DDBJ databases">
        <authorList>
            <person name="Shamseldin A."/>
            <person name="Moawad H."/>
            <person name="Abd El-Rahim W.M."/>
            <person name="Sadowsky M.J."/>
        </authorList>
    </citation>
    <scope>NUCLEOTIDE SEQUENCE [LARGE SCALE GENOMIC DNA]</scope>
    <source>
        <strain evidence="1 2">WF1</strain>
    </source>
</reference>
<dbReference type="InterPro" id="IPR036249">
    <property type="entry name" value="Thioredoxin-like_sf"/>
</dbReference>
<dbReference type="RefSeq" id="WP_080521685.1">
    <property type="nucleotide sequence ID" value="NZ_LPUF01000001.1"/>
</dbReference>